<feature type="domain" description="N-(5'phosphoribosyl) anthranilate isomerase (PRAI)" evidence="10">
    <location>
        <begin position="6"/>
        <end position="211"/>
    </location>
</feature>
<dbReference type="HAMAP" id="MF_00135">
    <property type="entry name" value="PRAI"/>
    <property type="match status" value="1"/>
</dbReference>
<evidence type="ECO:0000313" key="11">
    <source>
        <dbReference type="EMBL" id="GHD40558.1"/>
    </source>
</evidence>
<protein>
    <recommendedName>
        <fullName evidence="4 9">N-(5'-phosphoribosyl)anthranilate isomerase</fullName>
        <shortName evidence="9">PRAI</shortName>
        <ecNumber evidence="3 9">5.3.1.24</ecNumber>
    </recommendedName>
</protein>
<evidence type="ECO:0000256" key="1">
    <source>
        <dbReference type="ARBA" id="ARBA00001164"/>
    </source>
</evidence>
<dbReference type="EC" id="5.3.1.24" evidence="3 9"/>
<dbReference type="InterPro" id="IPR013785">
    <property type="entry name" value="Aldolase_TIM"/>
</dbReference>
<evidence type="ECO:0000256" key="2">
    <source>
        <dbReference type="ARBA" id="ARBA00004664"/>
    </source>
</evidence>
<dbReference type="PANTHER" id="PTHR42894:SF1">
    <property type="entry name" value="N-(5'-PHOSPHORIBOSYL)ANTHRANILATE ISOMERASE"/>
    <property type="match status" value="1"/>
</dbReference>
<evidence type="ECO:0000256" key="7">
    <source>
        <dbReference type="ARBA" id="ARBA00023141"/>
    </source>
</evidence>
<comment type="similarity">
    <text evidence="9">Belongs to the TrpF family.</text>
</comment>
<dbReference type="Pfam" id="PF00697">
    <property type="entry name" value="PRAI"/>
    <property type="match status" value="1"/>
</dbReference>
<reference evidence="11" key="1">
    <citation type="journal article" date="2014" name="Int. J. Syst. Evol. Microbiol.">
        <title>Complete genome sequence of Corynebacterium casei LMG S-19264T (=DSM 44701T), isolated from a smear-ripened cheese.</title>
        <authorList>
            <consortium name="US DOE Joint Genome Institute (JGI-PGF)"/>
            <person name="Walter F."/>
            <person name="Albersmeier A."/>
            <person name="Kalinowski J."/>
            <person name="Ruckert C."/>
        </authorList>
    </citation>
    <scope>NUCLEOTIDE SEQUENCE</scope>
    <source>
        <strain evidence="11">KCTC 42651</strain>
    </source>
</reference>
<organism evidence="11 12">
    <name type="scientific">Thalassobaculum fulvum</name>
    <dbReference type="NCBI Taxonomy" id="1633335"/>
    <lineage>
        <taxon>Bacteria</taxon>
        <taxon>Pseudomonadati</taxon>
        <taxon>Pseudomonadota</taxon>
        <taxon>Alphaproteobacteria</taxon>
        <taxon>Rhodospirillales</taxon>
        <taxon>Thalassobaculaceae</taxon>
        <taxon>Thalassobaculum</taxon>
    </lineage>
</organism>
<accession>A0A919CN96</accession>
<evidence type="ECO:0000313" key="12">
    <source>
        <dbReference type="Proteomes" id="UP000630353"/>
    </source>
</evidence>
<evidence type="ECO:0000256" key="4">
    <source>
        <dbReference type="ARBA" id="ARBA00022272"/>
    </source>
</evidence>
<dbReference type="RefSeq" id="WP_189987226.1">
    <property type="nucleotide sequence ID" value="NZ_BMZS01000001.1"/>
</dbReference>
<dbReference type="Gene3D" id="3.20.20.70">
    <property type="entry name" value="Aldolase class I"/>
    <property type="match status" value="1"/>
</dbReference>
<dbReference type="CDD" id="cd00405">
    <property type="entry name" value="PRAI"/>
    <property type="match status" value="1"/>
</dbReference>
<keyword evidence="6 9" id="KW-0822">Tryptophan biosynthesis</keyword>
<keyword evidence="8 9" id="KW-0413">Isomerase</keyword>
<dbReference type="InterPro" id="IPR044643">
    <property type="entry name" value="TrpF_fam"/>
</dbReference>
<dbReference type="PANTHER" id="PTHR42894">
    <property type="entry name" value="N-(5'-PHOSPHORIBOSYL)ANTHRANILATE ISOMERASE"/>
    <property type="match status" value="1"/>
</dbReference>
<evidence type="ECO:0000256" key="9">
    <source>
        <dbReference type="HAMAP-Rule" id="MF_00135"/>
    </source>
</evidence>
<dbReference type="InterPro" id="IPR001240">
    <property type="entry name" value="PRAI_dom"/>
</dbReference>
<keyword evidence="12" id="KW-1185">Reference proteome</keyword>
<name>A0A919CN96_9PROT</name>
<dbReference type="GO" id="GO:0000162">
    <property type="term" value="P:L-tryptophan biosynthetic process"/>
    <property type="evidence" value="ECO:0007669"/>
    <property type="project" value="UniProtKB-UniRule"/>
</dbReference>
<proteinExistence type="inferred from homology"/>
<keyword evidence="7 9" id="KW-0057">Aromatic amino acid biosynthesis</keyword>
<reference evidence="11" key="2">
    <citation type="submission" date="2020-09" db="EMBL/GenBank/DDBJ databases">
        <authorList>
            <person name="Sun Q."/>
            <person name="Kim S."/>
        </authorList>
    </citation>
    <scope>NUCLEOTIDE SEQUENCE</scope>
    <source>
        <strain evidence="11">KCTC 42651</strain>
    </source>
</reference>
<dbReference type="SUPFAM" id="SSF51366">
    <property type="entry name" value="Ribulose-phoshate binding barrel"/>
    <property type="match status" value="1"/>
</dbReference>
<evidence type="ECO:0000256" key="3">
    <source>
        <dbReference type="ARBA" id="ARBA00012572"/>
    </source>
</evidence>
<dbReference type="InterPro" id="IPR011060">
    <property type="entry name" value="RibuloseP-bd_barrel"/>
</dbReference>
<comment type="catalytic activity">
    <reaction evidence="1 9">
        <text>N-(5-phospho-beta-D-ribosyl)anthranilate = 1-(2-carboxyphenylamino)-1-deoxy-D-ribulose 5-phosphate</text>
        <dbReference type="Rhea" id="RHEA:21540"/>
        <dbReference type="ChEBI" id="CHEBI:18277"/>
        <dbReference type="ChEBI" id="CHEBI:58613"/>
        <dbReference type="EC" id="5.3.1.24"/>
    </reaction>
</comment>
<dbReference type="EMBL" id="BMZS01000001">
    <property type="protein sequence ID" value="GHD40558.1"/>
    <property type="molecule type" value="Genomic_DNA"/>
</dbReference>
<dbReference type="GO" id="GO:0004640">
    <property type="term" value="F:phosphoribosylanthranilate isomerase activity"/>
    <property type="evidence" value="ECO:0007669"/>
    <property type="project" value="UniProtKB-UniRule"/>
</dbReference>
<dbReference type="Proteomes" id="UP000630353">
    <property type="component" value="Unassembled WGS sequence"/>
</dbReference>
<evidence type="ECO:0000256" key="6">
    <source>
        <dbReference type="ARBA" id="ARBA00022822"/>
    </source>
</evidence>
<evidence type="ECO:0000256" key="5">
    <source>
        <dbReference type="ARBA" id="ARBA00022605"/>
    </source>
</evidence>
<sequence>MTGVLVKICGINDPVAARAAGEAGADMVGFVFFPRSPRAVTPERAVELARELPAGITRVALLVDADDALVDAVAATGVIDLLQLHGKESPERVAEIKARTGLPVMKVLSVADRADVEAAQAYDGVADRIMFDARPPKDMAGALPGGNALSFDWHLLEGLVLATPWTLAGGLNAGNVAEAIRLTGVRSVDTSSGVEDRPGVKSPDKIRGFVAAAKAG</sequence>
<dbReference type="NCBIfam" id="NF002295">
    <property type="entry name" value="PRK01222.1-1"/>
    <property type="match status" value="1"/>
</dbReference>
<dbReference type="AlphaFoldDB" id="A0A919CN96"/>
<gene>
    <name evidence="9 11" type="primary">trpF</name>
    <name evidence="11" type="ORF">GCM10017083_03950</name>
</gene>
<comment type="caution">
    <text evidence="11">The sequence shown here is derived from an EMBL/GenBank/DDBJ whole genome shotgun (WGS) entry which is preliminary data.</text>
</comment>
<keyword evidence="5 9" id="KW-0028">Amino-acid biosynthesis</keyword>
<evidence type="ECO:0000259" key="10">
    <source>
        <dbReference type="Pfam" id="PF00697"/>
    </source>
</evidence>
<comment type="pathway">
    <text evidence="2 9">Amino-acid biosynthesis; L-tryptophan biosynthesis; L-tryptophan from chorismate: step 3/5.</text>
</comment>
<evidence type="ECO:0000256" key="8">
    <source>
        <dbReference type="ARBA" id="ARBA00023235"/>
    </source>
</evidence>